<protein>
    <submittedName>
        <fullName evidence="1">Uncharacterized protein</fullName>
    </submittedName>
</protein>
<dbReference type="Proteomes" id="UP000554482">
    <property type="component" value="Unassembled WGS sequence"/>
</dbReference>
<comment type="caution">
    <text evidence="1">The sequence shown here is derived from an EMBL/GenBank/DDBJ whole genome shotgun (WGS) entry which is preliminary data.</text>
</comment>
<dbReference type="EMBL" id="JABWDY010002892">
    <property type="protein sequence ID" value="KAF5206314.1"/>
    <property type="molecule type" value="Genomic_DNA"/>
</dbReference>
<accession>A0A7J6X9A2</accession>
<keyword evidence="2" id="KW-1185">Reference proteome</keyword>
<reference evidence="1 2" key="1">
    <citation type="submission" date="2020-06" db="EMBL/GenBank/DDBJ databases">
        <title>Transcriptomic and genomic resources for Thalictrum thalictroides and T. hernandezii: Facilitating candidate gene discovery in an emerging model plant lineage.</title>
        <authorList>
            <person name="Arias T."/>
            <person name="Riano-Pachon D.M."/>
            <person name="Di Stilio V.S."/>
        </authorList>
    </citation>
    <scope>NUCLEOTIDE SEQUENCE [LARGE SCALE GENOMIC DNA]</scope>
    <source>
        <strain evidence="2">cv. WT478/WT964</strain>
        <tissue evidence="1">Leaves</tissue>
    </source>
</reference>
<dbReference type="AlphaFoldDB" id="A0A7J6X9A2"/>
<evidence type="ECO:0000313" key="1">
    <source>
        <dbReference type="EMBL" id="KAF5206314.1"/>
    </source>
</evidence>
<sequence length="78" mass="8968">MHRSRLLCERVVFHMKRIVQKNTHRANQNPKYDYYLCGICLFFKTKNAHNEWPSASNYIGADGLVVGVRIGSEDPTGD</sequence>
<evidence type="ECO:0000313" key="2">
    <source>
        <dbReference type="Proteomes" id="UP000554482"/>
    </source>
</evidence>
<gene>
    <name evidence="1" type="ORF">FRX31_004096</name>
</gene>
<organism evidence="1 2">
    <name type="scientific">Thalictrum thalictroides</name>
    <name type="common">Rue-anemone</name>
    <name type="synonym">Anemone thalictroides</name>
    <dbReference type="NCBI Taxonomy" id="46969"/>
    <lineage>
        <taxon>Eukaryota</taxon>
        <taxon>Viridiplantae</taxon>
        <taxon>Streptophyta</taxon>
        <taxon>Embryophyta</taxon>
        <taxon>Tracheophyta</taxon>
        <taxon>Spermatophyta</taxon>
        <taxon>Magnoliopsida</taxon>
        <taxon>Ranunculales</taxon>
        <taxon>Ranunculaceae</taxon>
        <taxon>Thalictroideae</taxon>
        <taxon>Thalictrum</taxon>
    </lineage>
</organism>
<name>A0A7J6X9A2_THATH</name>
<proteinExistence type="predicted"/>